<dbReference type="AlphaFoldDB" id="A0AAU6Q965"/>
<proteinExistence type="predicted"/>
<reference evidence="2" key="1">
    <citation type="submission" date="2024-03" db="EMBL/GenBank/DDBJ databases">
        <title>Deinococcus weizhi sp. nov., isolated from human skin.</title>
        <authorList>
            <person name="Wei Z."/>
            <person name="Tian F."/>
            <person name="Yang C."/>
            <person name="Xin L.T."/>
            <person name="Wen Z.J."/>
            <person name="Lan K.C."/>
            <person name="Yu L."/>
            <person name="Zhe W."/>
            <person name="Dan F.D."/>
            <person name="Jun W."/>
            <person name="Rui Z."/>
            <person name="Yong X.J."/>
            <person name="Ting Y."/>
            <person name="Wei X."/>
            <person name="Xu Z.G."/>
            <person name="Xin Z."/>
            <person name="Dong F.G."/>
            <person name="Ni X.M."/>
            <person name="Zheng M.G."/>
            <person name="Chun Y."/>
            <person name="Qian W.X."/>
        </authorList>
    </citation>
    <scope>NUCLEOTIDE SEQUENCE</scope>
    <source>
        <strain evidence="2">VB142</strain>
        <plasmid evidence="2">p2</plasmid>
    </source>
</reference>
<evidence type="ECO:0000313" key="2">
    <source>
        <dbReference type="EMBL" id="WYF46797.1"/>
    </source>
</evidence>
<feature type="region of interest" description="Disordered" evidence="1">
    <location>
        <begin position="140"/>
        <end position="159"/>
    </location>
</feature>
<geneLocation type="plasmid" evidence="2">
    <name>p2</name>
</geneLocation>
<feature type="region of interest" description="Disordered" evidence="1">
    <location>
        <begin position="31"/>
        <end position="67"/>
    </location>
</feature>
<dbReference type="RefSeq" id="WP_339098319.1">
    <property type="nucleotide sequence ID" value="NZ_CP149785.1"/>
</dbReference>
<feature type="compositionally biased region" description="Low complexity" evidence="1">
    <location>
        <begin position="105"/>
        <end position="115"/>
    </location>
</feature>
<evidence type="ECO:0000256" key="1">
    <source>
        <dbReference type="SAM" id="MobiDB-lite"/>
    </source>
</evidence>
<keyword evidence="2" id="KW-0614">Plasmid</keyword>
<gene>
    <name evidence="2" type="ORF">WDJ50_18315</name>
</gene>
<name>A0AAU6Q965_9DEIO</name>
<dbReference type="EMBL" id="CP149785">
    <property type="protein sequence ID" value="WYF46797.1"/>
    <property type="molecule type" value="Genomic_DNA"/>
</dbReference>
<feature type="compositionally biased region" description="Low complexity" evidence="1">
    <location>
        <begin position="142"/>
        <end position="155"/>
    </location>
</feature>
<sequence length="312" mass="34335">MWNNPHPTQGFLLCAADGTVLAELPPTVHFDSSIGRPEPPQPLAPRTNAPLGNSASAGDENGTRTVTVEETTTVDFYTWERAPFSDFWFQVGDGLPREKPPAPSTATIRTTTHDTTGGKIVQKTVTETVDKSVVLNGNQQVATTSTTTTTSATSSDTPEEHLRYAATLPYWGSAPPETLLETDSIEAAYTAAYSHGLEHRQEVWVVEWQASNRAYSVLDRLDAPPPPEIVLTGNWWYESSDEALIHAAEIESACAEATQLMLRGRTIATFAPGSTNLFQMKTADKLRDVTYTLTLYTTEYFTAQEFMRRQLT</sequence>
<accession>A0AAU6Q965</accession>
<organism evidence="2">
    <name type="scientific">Deinococcus sp. VB142</name>
    <dbReference type="NCBI Taxonomy" id="3112952"/>
    <lineage>
        <taxon>Bacteria</taxon>
        <taxon>Thermotogati</taxon>
        <taxon>Deinococcota</taxon>
        <taxon>Deinococci</taxon>
        <taxon>Deinococcales</taxon>
        <taxon>Deinococcaceae</taxon>
        <taxon>Deinococcus</taxon>
    </lineage>
</organism>
<protein>
    <submittedName>
        <fullName evidence="2">Uncharacterized protein</fullName>
    </submittedName>
</protein>
<feature type="region of interest" description="Disordered" evidence="1">
    <location>
        <begin position="95"/>
        <end position="116"/>
    </location>
</feature>